<protein>
    <submittedName>
        <fullName evidence="18">Aminoimidazole ribonucleotide synthetase</fullName>
    </submittedName>
</protein>
<evidence type="ECO:0000256" key="5">
    <source>
        <dbReference type="ARBA" id="ARBA00022723"/>
    </source>
</evidence>
<dbReference type="Gene3D" id="3.90.650.10">
    <property type="entry name" value="PurM-like C-terminal domain"/>
    <property type="match status" value="1"/>
</dbReference>
<dbReference type="AlphaFoldDB" id="A0A5C5FPK3"/>
<comment type="pathway">
    <text evidence="1">Purine metabolism; IMP biosynthesis via de novo pathway; 5-amino-1-(5-phospho-D-ribosyl)imidazole from N(2)-formyl-N(1)-(5-phospho-D-ribosyl)glycinamide: step 2/2.</text>
</comment>
<comment type="similarity">
    <text evidence="3">In the N-terminal section; belongs to the GARS family.</text>
</comment>
<dbReference type="InterPro" id="IPR000115">
    <property type="entry name" value="PRibGlycinamide_synth"/>
</dbReference>
<dbReference type="InterPro" id="IPR037123">
    <property type="entry name" value="PRibGlycinamide_synth_C_sf"/>
</dbReference>
<dbReference type="Proteomes" id="UP000311382">
    <property type="component" value="Unassembled WGS sequence"/>
</dbReference>
<keyword evidence="5" id="KW-0479">Metal-binding</keyword>
<dbReference type="FunFam" id="3.30.1330.10:FF:000001">
    <property type="entry name" value="Phosphoribosylformylglycinamidine cyclo-ligase"/>
    <property type="match status" value="1"/>
</dbReference>
<dbReference type="Pfam" id="PF02843">
    <property type="entry name" value="GARS_C"/>
    <property type="match status" value="1"/>
</dbReference>
<comment type="similarity">
    <text evidence="12">In the C-terminal section; belongs to the AIR synthase family.</text>
</comment>
<dbReference type="GO" id="GO:0004641">
    <property type="term" value="F:phosphoribosylformylglycinamidine cyclo-ligase activity"/>
    <property type="evidence" value="ECO:0007669"/>
    <property type="project" value="UniProtKB-EC"/>
</dbReference>
<evidence type="ECO:0000256" key="15">
    <source>
        <dbReference type="PROSITE-ProRule" id="PRU00409"/>
    </source>
</evidence>
<keyword evidence="9" id="KW-0464">Manganese</keyword>
<feature type="domain" description="ATP-grasp" evidence="17">
    <location>
        <begin position="121"/>
        <end position="329"/>
    </location>
</feature>
<dbReference type="PROSITE" id="PS00184">
    <property type="entry name" value="GARS"/>
    <property type="match status" value="1"/>
</dbReference>
<dbReference type="FunFam" id="3.90.650.10:FF:000019">
    <property type="entry name" value="Trifunctional purine biosynthetic protein adenosine-3"/>
    <property type="match status" value="1"/>
</dbReference>
<dbReference type="FunFam" id="3.30.1490.20:FF:000006">
    <property type="entry name" value="phosphoribosylamine--glycine ligase, chloroplastic-like"/>
    <property type="match status" value="1"/>
</dbReference>
<evidence type="ECO:0000313" key="19">
    <source>
        <dbReference type="Proteomes" id="UP000311382"/>
    </source>
</evidence>
<dbReference type="Pfam" id="PF01071">
    <property type="entry name" value="GARS_A"/>
    <property type="match status" value="1"/>
</dbReference>
<keyword evidence="19" id="KW-1185">Reference proteome</keyword>
<proteinExistence type="inferred from homology"/>
<keyword evidence="6 15" id="KW-0547">Nucleotide-binding</keyword>
<evidence type="ECO:0000256" key="11">
    <source>
        <dbReference type="ARBA" id="ARBA00029388"/>
    </source>
</evidence>
<dbReference type="GO" id="GO:0046872">
    <property type="term" value="F:metal ion binding"/>
    <property type="evidence" value="ECO:0007669"/>
    <property type="project" value="UniProtKB-KW"/>
</dbReference>
<dbReference type="InterPro" id="IPR013815">
    <property type="entry name" value="ATP_grasp_subdomain_1"/>
</dbReference>
<dbReference type="GO" id="GO:0046084">
    <property type="term" value="P:adenine biosynthetic process"/>
    <property type="evidence" value="ECO:0007669"/>
    <property type="project" value="TreeGrafter"/>
</dbReference>
<comment type="catalytic activity">
    <reaction evidence="14">
        <text>2-formamido-N(1)-(5-O-phospho-beta-D-ribosyl)acetamidine + ATP = 5-amino-1-(5-phospho-beta-D-ribosyl)imidazole + ADP + phosphate + H(+)</text>
        <dbReference type="Rhea" id="RHEA:23032"/>
        <dbReference type="ChEBI" id="CHEBI:15378"/>
        <dbReference type="ChEBI" id="CHEBI:30616"/>
        <dbReference type="ChEBI" id="CHEBI:43474"/>
        <dbReference type="ChEBI" id="CHEBI:137981"/>
        <dbReference type="ChEBI" id="CHEBI:147287"/>
        <dbReference type="ChEBI" id="CHEBI:456216"/>
        <dbReference type="EC" id="6.3.3.1"/>
    </reaction>
</comment>
<dbReference type="InterPro" id="IPR004733">
    <property type="entry name" value="PurM_cligase"/>
</dbReference>
<dbReference type="SUPFAM" id="SSF56059">
    <property type="entry name" value="Glutathione synthetase ATP-binding domain-like"/>
    <property type="match status" value="1"/>
</dbReference>
<dbReference type="PANTHER" id="PTHR10520">
    <property type="entry name" value="TRIFUNCTIONAL PURINE BIOSYNTHETIC PROTEIN ADENOSINE-3-RELATED"/>
    <property type="match status" value="1"/>
</dbReference>
<dbReference type="GO" id="GO:0004637">
    <property type="term" value="F:phosphoribosylamine-glycine ligase activity"/>
    <property type="evidence" value="ECO:0007669"/>
    <property type="project" value="UniProtKB-EC"/>
</dbReference>
<dbReference type="UniPathway" id="UPA00074">
    <property type="reaction ID" value="UER00125"/>
</dbReference>
<dbReference type="SUPFAM" id="SSF51246">
    <property type="entry name" value="Rudiment single hybrid motif"/>
    <property type="match status" value="1"/>
</dbReference>
<dbReference type="Pfam" id="PF00586">
    <property type="entry name" value="AIRS"/>
    <property type="match status" value="1"/>
</dbReference>
<dbReference type="Gene3D" id="3.30.1330.10">
    <property type="entry name" value="PurM-like, N-terminal domain"/>
    <property type="match status" value="1"/>
</dbReference>
<evidence type="ECO:0000256" key="10">
    <source>
        <dbReference type="ARBA" id="ARBA00023268"/>
    </source>
</evidence>
<evidence type="ECO:0000256" key="12">
    <source>
        <dbReference type="ARBA" id="ARBA00029444"/>
    </source>
</evidence>
<evidence type="ECO:0000256" key="3">
    <source>
        <dbReference type="ARBA" id="ARBA00007423"/>
    </source>
</evidence>
<dbReference type="NCBIfam" id="TIGR00878">
    <property type="entry name" value="purM"/>
    <property type="match status" value="1"/>
</dbReference>
<comment type="pathway">
    <text evidence="2">Purine metabolism; IMP biosynthesis via de novo pathway; N(1)-(5-phospho-D-ribosyl)glycinamide from 5-phospho-alpha-D-ribose 1-diphosphate: step 2/2.</text>
</comment>
<dbReference type="GO" id="GO:0005524">
    <property type="term" value="F:ATP binding"/>
    <property type="evidence" value="ECO:0007669"/>
    <property type="project" value="UniProtKB-UniRule"/>
</dbReference>
<dbReference type="PROSITE" id="PS50975">
    <property type="entry name" value="ATP_GRASP"/>
    <property type="match status" value="1"/>
</dbReference>
<evidence type="ECO:0000256" key="14">
    <source>
        <dbReference type="ARBA" id="ARBA00049057"/>
    </source>
</evidence>
<keyword evidence="7" id="KW-0658">Purine biosynthesis</keyword>
<evidence type="ECO:0000256" key="7">
    <source>
        <dbReference type="ARBA" id="ARBA00022755"/>
    </source>
</evidence>
<dbReference type="HAMAP" id="MF_00741">
    <property type="entry name" value="AIRS"/>
    <property type="match status" value="1"/>
</dbReference>
<keyword evidence="4" id="KW-0436">Ligase</keyword>
<dbReference type="PANTHER" id="PTHR10520:SF12">
    <property type="entry name" value="TRIFUNCTIONAL PURINE BIOSYNTHETIC PROTEIN ADENOSINE-3"/>
    <property type="match status" value="1"/>
</dbReference>
<dbReference type="InterPro" id="IPR036921">
    <property type="entry name" value="PurM-like_N_sf"/>
</dbReference>
<evidence type="ECO:0000256" key="8">
    <source>
        <dbReference type="ARBA" id="ARBA00022840"/>
    </source>
</evidence>
<dbReference type="Gene3D" id="3.40.50.20">
    <property type="match status" value="1"/>
</dbReference>
<dbReference type="SMART" id="SM01209">
    <property type="entry name" value="GARS_A"/>
    <property type="match status" value="1"/>
</dbReference>
<dbReference type="Gene3D" id="3.90.600.10">
    <property type="entry name" value="Phosphoribosylglycinamide synthetase, C-terminal domain"/>
    <property type="match status" value="1"/>
</dbReference>
<dbReference type="InterPro" id="IPR020559">
    <property type="entry name" value="PRibGlycinamide_synth_CS"/>
</dbReference>
<evidence type="ECO:0000256" key="1">
    <source>
        <dbReference type="ARBA" id="ARBA00004686"/>
    </source>
</evidence>
<comment type="catalytic activity">
    <reaction evidence="13">
        <text>5-phospho-beta-D-ribosylamine + glycine + ATP = N(1)-(5-phospho-beta-D-ribosyl)glycinamide + ADP + phosphate + H(+)</text>
        <dbReference type="Rhea" id="RHEA:17453"/>
        <dbReference type="ChEBI" id="CHEBI:15378"/>
        <dbReference type="ChEBI" id="CHEBI:30616"/>
        <dbReference type="ChEBI" id="CHEBI:43474"/>
        <dbReference type="ChEBI" id="CHEBI:57305"/>
        <dbReference type="ChEBI" id="CHEBI:58681"/>
        <dbReference type="ChEBI" id="CHEBI:143788"/>
        <dbReference type="ChEBI" id="CHEBI:456216"/>
        <dbReference type="EC" id="6.3.4.13"/>
    </reaction>
</comment>
<sequence length="796" mass="84252">MAQSAPLFEPEKLRILLVGNGGREHALAWKLAQSPRVDEVFVAPGNGGTVFGQKTISVNIAVDDFAGLVDFAKQGNINLVVVGPEQPLVEGVETVFRRVGIPVFGPSVRAAAMEGSKAFSKDFMARHAIPTAEYRNFTDHAAAVEYVKAVEHDVVLKASGLAAGKGVIIPSSKEEALAGLNGIMVSREFGSAGEEVVVEEFLTGQELSILTFSDGYTTLSLPPAQDHKRIGEGDTGPNTGGMGTYSPAPVATKSIVDEIQRTIVQPTIDGMRKDGIPFIGMLFTGVMLTPKGPKVLEYNVRFGDPETQSLLALLSADTDLAELMLACVERRLDCVKFEMKKEAAVTVVLAAKGYPGSYPKGDEITFDPLPENVHVFHAGTKATSDGKVVTNGGRVLAVTATAPTLKEAQALAYKGVDCVHFEGKTFRRDIAYKAFLEEEAQQPEGMTYASAGVDIDAGNALVERIKPMVKATKRLGTDSVIGGFGGLFDLKAAGFKDPILVGGTDGVGTKLKIAQTYGKHDTIGIDLVAMSVNDLVVQGAEPLFFLDYYACGKLDVPTAADVVKGVAEGCIQSGCALVGGETAEMPSLYEGEDYDVAGFAVGAVERELVLPQPSIAPGDVLLGIASSGVHSNGFSLVRKIVSAHGYTYSSEMPYAPGKTLGDELLTPTTIYVKQLLPAIRQGLIKGLSHITGGGFTENIPRVLPKGVGCTVDASSFTFLPVFRWLMKLGRVDAHEMARTFNCGIGMAVVVAADRADEVAQLLRANGDAEVFRIGETVAGEGCEMRNLDSWVGQARA</sequence>
<keyword evidence="8 15" id="KW-0067">ATP-binding</keyword>
<keyword evidence="10" id="KW-0511">Multifunctional enzyme</keyword>
<dbReference type="InterPro" id="IPR011761">
    <property type="entry name" value="ATP-grasp"/>
</dbReference>
<dbReference type="SUPFAM" id="SSF55326">
    <property type="entry name" value="PurM N-terminal domain-like"/>
    <property type="match status" value="1"/>
</dbReference>
<gene>
    <name evidence="18" type="ORF">DMC30DRAFT_403627</name>
</gene>
<dbReference type="NCBIfam" id="TIGR00877">
    <property type="entry name" value="purD"/>
    <property type="match status" value="1"/>
</dbReference>
<dbReference type="InterPro" id="IPR020562">
    <property type="entry name" value="PRibGlycinamide_synth_N"/>
</dbReference>
<dbReference type="GO" id="GO:0005829">
    <property type="term" value="C:cytosol"/>
    <property type="evidence" value="ECO:0007669"/>
    <property type="project" value="TreeGrafter"/>
</dbReference>
<dbReference type="FunFam" id="3.30.470.20:FF:000018">
    <property type="entry name" value="Trifunctional purine biosynthetic protein adenosine-3"/>
    <property type="match status" value="1"/>
</dbReference>
<dbReference type="HAMAP" id="MF_00138">
    <property type="entry name" value="GARS"/>
    <property type="match status" value="1"/>
</dbReference>
<dbReference type="FunFam" id="3.90.600.10:FF:000001">
    <property type="entry name" value="Trifunctional purine biosynthetic protein adenosine-3"/>
    <property type="match status" value="1"/>
</dbReference>
<organism evidence="18 19">
    <name type="scientific">Rhodotorula diobovata</name>
    <dbReference type="NCBI Taxonomy" id="5288"/>
    <lineage>
        <taxon>Eukaryota</taxon>
        <taxon>Fungi</taxon>
        <taxon>Dikarya</taxon>
        <taxon>Basidiomycota</taxon>
        <taxon>Pucciniomycotina</taxon>
        <taxon>Microbotryomycetes</taxon>
        <taxon>Sporidiobolales</taxon>
        <taxon>Sporidiobolaceae</taxon>
        <taxon>Rhodotorula</taxon>
    </lineage>
</organism>
<evidence type="ECO:0000256" key="16">
    <source>
        <dbReference type="SAM" id="MobiDB-lite"/>
    </source>
</evidence>
<dbReference type="InterPro" id="IPR036676">
    <property type="entry name" value="PurM-like_C_sf"/>
</dbReference>
<dbReference type="InterPro" id="IPR020560">
    <property type="entry name" value="PRibGlycinamide_synth_C-dom"/>
</dbReference>
<dbReference type="Pfam" id="PF02769">
    <property type="entry name" value="AIRS_C"/>
    <property type="match status" value="1"/>
</dbReference>
<evidence type="ECO:0000256" key="6">
    <source>
        <dbReference type="ARBA" id="ARBA00022741"/>
    </source>
</evidence>
<dbReference type="SUPFAM" id="SSF56042">
    <property type="entry name" value="PurM C-terminal domain-like"/>
    <property type="match status" value="1"/>
</dbReference>
<evidence type="ECO:0000256" key="9">
    <source>
        <dbReference type="ARBA" id="ARBA00023211"/>
    </source>
</evidence>
<dbReference type="SMART" id="SM01210">
    <property type="entry name" value="GARS_C"/>
    <property type="match status" value="1"/>
</dbReference>
<reference evidence="18 19" key="1">
    <citation type="submission" date="2019-03" db="EMBL/GenBank/DDBJ databases">
        <title>Rhodosporidium diobovatum UCD-FST 08-225 genome sequencing, assembly, and annotation.</title>
        <authorList>
            <person name="Fakankun I.U."/>
            <person name="Fristensky B."/>
            <person name="Levin D.B."/>
        </authorList>
    </citation>
    <scope>NUCLEOTIDE SEQUENCE [LARGE SCALE GENOMIC DNA]</scope>
    <source>
        <strain evidence="18 19">UCD-FST 08-225</strain>
    </source>
</reference>
<comment type="caution">
    <text evidence="18">The sequence shown here is derived from an EMBL/GenBank/DDBJ whole genome shotgun (WGS) entry which is preliminary data.</text>
</comment>
<evidence type="ECO:0000256" key="13">
    <source>
        <dbReference type="ARBA" id="ARBA00047843"/>
    </source>
</evidence>
<name>A0A5C5FPK3_9BASI</name>
<dbReference type="InterPro" id="IPR010918">
    <property type="entry name" value="PurM-like_C_dom"/>
</dbReference>
<dbReference type="InterPro" id="IPR020561">
    <property type="entry name" value="PRibGlycinamid_synth_ATP-grasp"/>
</dbReference>
<accession>A0A5C5FPK3</accession>
<dbReference type="Gene3D" id="3.30.1490.20">
    <property type="entry name" value="ATP-grasp fold, A domain"/>
    <property type="match status" value="1"/>
</dbReference>
<dbReference type="GO" id="GO:0006189">
    <property type="term" value="P:'de novo' IMP biosynthetic process"/>
    <property type="evidence" value="ECO:0007669"/>
    <property type="project" value="UniProtKB-UniPathway"/>
</dbReference>
<dbReference type="EMBL" id="SOZI01000148">
    <property type="protein sequence ID" value="TNY18252.1"/>
    <property type="molecule type" value="Genomic_DNA"/>
</dbReference>
<dbReference type="Pfam" id="PF02844">
    <property type="entry name" value="GARS_N"/>
    <property type="match status" value="1"/>
</dbReference>
<dbReference type="CDD" id="cd02196">
    <property type="entry name" value="PurM"/>
    <property type="match status" value="1"/>
</dbReference>
<dbReference type="OrthoDB" id="2018833at2759"/>
<dbReference type="FunFam" id="3.40.50.20:FF:000006">
    <property type="entry name" value="Phosphoribosylamine--glycine ligase, chloroplastic"/>
    <property type="match status" value="1"/>
</dbReference>
<dbReference type="Gene3D" id="3.30.470.20">
    <property type="entry name" value="ATP-grasp fold, B domain"/>
    <property type="match status" value="1"/>
</dbReference>
<evidence type="ECO:0000256" key="4">
    <source>
        <dbReference type="ARBA" id="ARBA00022598"/>
    </source>
</evidence>
<dbReference type="SUPFAM" id="SSF52440">
    <property type="entry name" value="PreATP-grasp domain"/>
    <property type="match status" value="1"/>
</dbReference>
<evidence type="ECO:0000313" key="18">
    <source>
        <dbReference type="EMBL" id="TNY18252.1"/>
    </source>
</evidence>
<dbReference type="InterPro" id="IPR016188">
    <property type="entry name" value="PurM-like_N"/>
</dbReference>
<evidence type="ECO:0000259" key="17">
    <source>
        <dbReference type="PROSITE" id="PS50975"/>
    </source>
</evidence>
<dbReference type="STRING" id="5288.A0A5C5FPK3"/>
<comment type="function">
    <text evidence="11">Catalyzes the second and fifth step in the 'de novo' purine biosynthesis pathway; contains phosphoribosylamine--glycine ligase (GARS) and phosphoribosylformylglycinamidine cyclo-ligase (AIRS) activities.</text>
</comment>
<dbReference type="InterPro" id="IPR011054">
    <property type="entry name" value="Rudment_hybrid_motif"/>
</dbReference>
<dbReference type="InterPro" id="IPR016185">
    <property type="entry name" value="PreATP-grasp_dom_sf"/>
</dbReference>
<feature type="region of interest" description="Disordered" evidence="16">
    <location>
        <begin position="223"/>
        <end position="245"/>
    </location>
</feature>
<evidence type="ECO:0000256" key="2">
    <source>
        <dbReference type="ARBA" id="ARBA00005174"/>
    </source>
</evidence>